<keyword evidence="5" id="KW-0325">Glycoprotein</keyword>
<protein>
    <recommendedName>
        <fullName evidence="8">Ig-like domain-containing protein</fullName>
    </recommendedName>
</protein>
<evidence type="ECO:0000313" key="9">
    <source>
        <dbReference type="EMBL" id="KAK8377697.1"/>
    </source>
</evidence>
<feature type="transmembrane region" description="Helical" evidence="7">
    <location>
        <begin position="397"/>
        <end position="416"/>
    </location>
</feature>
<dbReference type="InterPro" id="IPR000483">
    <property type="entry name" value="Cys-rich_flank_reg_C"/>
</dbReference>
<feature type="region of interest" description="Disordered" evidence="6">
    <location>
        <begin position="808"/>
        <end position="853"/>
    </location>
</feature>
<accession>A0AAW0SSE5</accession>
<feature type="compositionally biased region" description="Low complexity" evidence="6">
    <location>
        <begin position="630"/>
        <end position="644"/>
    </location>
</feature>
<feature type="region of interest" description="Disordered" evidence="6">
    <location>
        <begin position="600"/>
        <end position="673"/>
    </location>
</feature>
<keyword evidence="1" id="KW-0433">Leucine-rich repeat</keyword>
<dbReference type="SMART" id="SM00369">
    <property type="entry name" value="LRR_TYP"/>
    <property type="match status" value="6"/>
</dbReference>
<feature type="region of interest" description="Disordered" evidence="6">
    <location>
        <begin position="425"/>
        <end position="501"/>
    </location>
</feature>
<feature type="transmembrane region" description="Helical" evidence="7">
    <location>
        <begin position="20"/>
        <end position="39"/>
    </location>
</feature>
<dbReference type="InterPro" id="IPR013783">
    <property type="entry name" value="Ig-like_fold"/>
</dbReference>
<keyword evidence="3" id="KW-0677">Repeat</keyword>
<dbReference type="SMART" id="SM00409">
    <property type="entry name" value="IG"/>
    <property type="match status" value="1"/>
</dbReference>
<dbReference type="PANTHER" id="PTHR24366">
    <property type="entry name" value="IG(IMMUNOGLOBULIN) AND LRR(LEUCINE RICH REPEAT) DOMAINS"/>
    <property type="match status" value="1"/>
</dbReference>
<dbReference type="Pfam" id="PF00560">
    <property type="entry name" value="LRR_1"/>
    <property type="match status" value="1"/>
</dbReference>
<feature type="compositionally biased region" description="Low complexity" evidence="6">
    <location>
        <begin position="971"/>
        <end position="980"/>
    </location>
</feature>
<keyword evidence="10" id="KW-1185">Reference proteome</keyword>
<dbReference type="Gene3D" id="2.60.40.10">
    <property type="entry name" value="Immunoglobulins"/>
    <property type="match status" value="1"/>
</dbReference>
<dbReference type="CDD" id="cd00096">
    <property type="entry name" value="Ig"/>
    <property type="match status" value="1"/>
</dbReference>
<feature type="domain" description="Ig-like" evidence="8">
    <location>
        <begin position="277"/>
        <end position="376"/>
    </location>
</feature>
<dbReference type="EMBL" id="JARAKH010000047">
    <property type="protein sequence ID" value="KAK8377697.1"/>
    <property type="molecule type" value="Genomic_DNA"/>
</dbReference>
<keyword evidence="4" id="KW-1015">Disulfide bond</keyword>
<dbReference type="InterPro" id="IPR003599">
    <property type="entry name" value="Ig_sub"/>
</dbReference>
<keyword evidence="2" id="KW-0732">Signal</keyword>
<dbReference type="FunFam" id="3.80.10.10:FF:000082">
    <property type="entry name" value="Leucine-rich repeat-containing 24"/>
    <property type="match status" value="1"/>
</dbReference>
<dbReference type="SMART" id="SM00408">
    <property type="entry name" value="IGc2"/>
    <property type="match status" value="1"/>
</dbReference>
<organism evidence="9 10">
    <name type="scientific">Scylla paramamosain</name>
    <name type="common">Mud crab</name>
    <dbReference type="NCBI Taxonomy" id="85552"/>
    <lineage>
        <taxon>Eukaryota</taxon>
        <taxon>Metazoa</taxon>
        <taxon>Ecdysozoa</taxon>
        <taxon>Arthropoda</taxon>
        <taxon>Crustacea</taxon>
        <taxon>Multicrustacea</taxon>
        <taxon>Malacostraca</taxon>
        <taxon>Eumalacostraca</taxon>
        <taxon>Eucarida</taxon>
        <taxon>Decapoda</taxon>
        <taxon>Pleocyemata</taxon>
        <taxon>Brachyura</taxon>
        <taxon>Eubrachyura</taxon>
        <taxon>Portunoidea</taxon>
        <taxon>Portunidae</taxon>
        <taxon>Portuninae</taxon>
        <taxon>Scylla</taxon>
    </lineage>
</organism>
<dbReference type="InterPro" id="IPR036179">
    <property type="entry name" value="Ig-like_dom_sf"/>
</dbReference>
<evidence type="ECO:0000256" key="1">
    <source>
        <dbReference type="ARBA" id="ARBA00022614"/>
    </source>
</evidence>
<evidence type="ECO:0000259" key="8">
    <source>
        <dbReference type="PROSITE" id="PS50835"/>
    </source>
</evidence>
<keyword evidence="7" id="KW-0472">Membrane</keyword>
<evidence type="ECO:0000256" key="4">
    <source>
        <dbReference type="ARBA" id="ARBA00023157"/>
    </source>
</evidence>
<feature type="compositionally biased region" description="Low complexity" evidence="6">
    <location>
        <begin position="840"/>
        <end position="853"/>
    </location>
</feature>
<evidence type="ECO:0000256" key="3">
    <source>
        <dbReference type="ARBA" id="ARBA00022737"/>
    </source>
</evidence>
<dbReference type="InterPro" id="IPR032675">
    <property type="entry name" value="LRR_dom_sf"/>
</dbReference>
<gene>
    <name evidence="9" type="ORF">O3P69_013978</name>
</gene>
<dbReference type="InterPro" id="IPR001611">
    <property type="entry name" value="Leu-rich_rpt"/>
</dbReference>
<dbReference type="InterPro" id="IPR013098">
    <property type="entry name" value="Ig_I-set"/>
</dbReference>
<dbReference type="InterPro" id="IPR007110">
    <property type="entry name" value="Ig-like_dom"/>
</dbReference>
<keyword evidence="7" id="KW-0812">Transmembrane</keyword>
<dbReference type="Gene3D" id="3.80.10.10">
    <property type="entry name" value="Ribonuclease Inhibitor"/>
    <property type="match status" value="2"/>
</dbReference>
<dbReference type="Pfam" id="PF13855">
    <property type="entry name" value="LRR_8"/>
    <property type="match status" value="1"/>
</dbReference>
<evidence type="ECO:0000313" key="10">
    <source>
        <dbReference type="Proteomes" id="UP001487740"/>
    </source>
</evidence>
<comment type="caution">
    <text evidence="9">The sequence shown here is derived from an EMBL/GenBank/DDBJ whole genome shotgun (WGS) entry which is preliminary data.</text>
</comment>
<evidence type="ECO:0000256" key="5">
    <source>
        <dbReference type="ARBA" id="ARBA00023180"/>
    </source>
</evidence>
<name>A0AAW0SSE5_SCYPA</name>
<evidence type="ECO:0000256" key="6">
    <source>
        <dbReference type="SAM" id="MobiDB-lite"/>
    </source>
</evidence>
<dbReference type="PANTHER" id="PTHR24366:SF140">
    <property type="entry name" value="IP22191P"/>
    <property type="match status" value="1"/>
</dbReference>
<reference evidence="9 10" key="1">
    <citation type="submission" date="2023-03" db="EMBL/GenBank/DDBJ databases">
        <title>High-quality genome of Scylla paramamosain provides insights in environmental adaptation.</title>
        <authorList>
            <person name="Zhang L."/>
        </authorList>
    </citation>
    <scope>NUCLEOTIDE SEQUENCE [LARGE SCALE GENOMIC DNA]</scope>
    <source>
        <strain evidence="9">LZ_2023a</strain>
        <tissue evidence="9">Muscle</tissue>
    </source>
</reference>
<sequence length="1178" mass="126914">MNTGPGCRAPLSPPGARTVWLWVWLWALAFTHLGALADCPKVCECKWRDGKEVVTCRDAHFIDIPRGLDPSTQVLDLRHNNLKILPRDSFVYTGLVNLQKVWLNFCNLIKLEEGAFRMLNNVVELDLSNNYLQGVPSDALADLPGLRVLRMAHNGLTVLPASAFLPVPDLVQLDLSHNTISEIESGALRSLASLGVLNLSGNKLASLDADELKALVSLRVAHMDGNPWRCDCHLRPLSKWMQARNLAATIPPVCSFPRWLSGNNWQLLDEDEFVCAPVVTAVAPRVLAAEGENVSLACRVESEVETTITWLVGDAPLQNATEAQRYMVVEVFGPQHPVYVSNLTISDVAPFDQGTYRCLAENRAGRGEVNLTLQVSHEVAEVRVATVDDSYYMKGGVVGGISIFAVVLLASCLLIYCKVRSTRRPRQEDDKLVTPQTSRGSDGGEHHTLTGYQVVPTSDMEEQSSSRRSQQIQPPWMLREASAPGKALEASGAEGRRQESVDVPVTHPIAAPSTVSYVEIPKSGVGTVRTTLEDPTRWKDPLVYHSRDVLLHRLCGRSASQAATASTNGGHYPDLLDLPPQQQFQQQQEMQQHATYLPLHTPNPSYCTLPRTRTRGQGDAPTRAEEEEAATVAVNAAAPAATVTGKAGHHHHHHHHHLQYQPQLPPPLPHHLHETASYRSSSALNLALSEAACHAYAHIPPHALPQCPPATHHTGHHPHARQDLILAHRSHCAAVSGEGGCAPDPYRFEYHAAQLEKFLREYRCLQEQLIHMKQSYEAQQLRGSAPRLDCCSESPGTVAAPQGITVTQHGTVSQPHPAASPPLGTSQSPHASTPQSNVTASPPHAASSPPLSVSLPPCSAPLSYVTAPSPHVTAPLYIITSPPIITAPPPSLEDLPPPLDVIPPPCELLPPPCEILPPPVTSSVSRNSKSPPPARPTTTSTPPPTSSSSSLSSSSSSRGPSKSSKSHSSGHHSFSDSPGPAAGRHPPSGEYKCLNRRPCPPVAPSPPRPPLPPPLLLLFLALQHPAAADCLGGGLAKPPPIPPTATSLQPAALTALAAYATPRQPAHHGTETNQITSFTSTCDWKNKNKKGETKVMSPDGVNVCLLSVDCEQLAEGPLAFEFPRDTGTSIEVSVSRGAKGQSGGMDWTERIPGALSRSHLRDQGTSRHFFIELVNIGT</sequence>
<dbReference type="InterPro" id="IPR003598">
    <property type="entry name" value="Ig_sub2"/>
</dbReference>
<dbReference type="AlphaFoldDB" id="A0AAW0SSE5"/>
<feature type="compositionally biased region" description="Low complexity" evidence="6">
    <location>
        <begin position="946"/>
        <end position="963"/>
    </location>
</feature>
<dbReference type="PROSITE" id="PS50835">
    <property type="entry name" value="IG_LIKE"/>
    <property type="match status" value="1"/>
</dbReference>
<dbReference type="SMART" id="SM00082">
    <property type="entry name" value="LRRCT"/>
    <property type="match status" value="1"/>
</dbReference>
<evidence type="ECO:0000256" key="2">
    <source>
        <dbReference type="ARBA" id="ARBA00022729"/>
    </source>
</evidence>
<dbReference type="InterPro" id="IPR003591">
    <property type="entry name" value="Leu-rich_rpt_typical-subtyp"/>
</dbReference>
<evidence type="ECO:0000256" key="7">
    <source>
        <dbReference type="SAM" id="Phobius"/>
    </source>
</evidence>
<dbReference type="Pfam" id="PF07679">
    <property type="entry name" value="I-set"/>
    <property type="match status" value="1"/>
</dbReference>
<dbReference type="PROSITE" id="PS51450">
    <property type="entry name" value="LRR"/>
    <property type="match status" value="1"/>
</dbReference>
<dbReference type="Proteomes" id="UP001487740">
    <property type="component" value="Unassembled WGS sequence"/>
</dbReference>
<dbReference type="SUPFAM" id="SSF52058">
    <property type="entry name" value="L domain-like"/>
    <property type="match status" value="1"/>
</dbReference>
<keyword evidence="7" id="KW-1133">Transmembrane helix</keyword>
<feature type="compositionally biased region" description="Polar residues" evidence="6">
    <location>
        <begin position="823"/>
        <end position="839"/>
    </location>
</feature>
<feature type="compositionally biased region" description="Pro residues" evidence="6">
    <location>
        <begin position="930"/>
        <end position="945"/>
    </location>
</feature>
<feature type="region of interest" description="Disordered" evidence="6">
    <location>
        <begin position="913"/>
        <end position="993"/>
    </location>
</feature>
<proteinExistence type="predicted"/>
<feature type="compositionally biased region" description="Basic residues" evidence="6">
    <location>
        <begin position="647"/>
        <end position="658"/>
    </location>
</feature>
<dbReference type="SUPFAM" id="SSF48726">
    <property type="entry name" value="Immunoglobulin"/>
    <property type="match status" value="1"/>
</dbReference>